<evidence type="ECO:0000313" key="1">
    <source>
        <dbReference type="EMBL" id="GME85595.1"/>
    </source>
</evidence>
<comment type="caution">
    <text evidence="1">The sequence shown here is derived from an EMBL/GenBank/DDBJ whole genome shotgun (WGS) entry which is preliminary data.</text>
</comment>
<sequence>MCKDSLLFKTPFKANTSNHNSITPTNTNKLGGTTSHENIASSNDPLLQEIIKVQSELISKIDLLNDLLTKNIEVDEATSISEDEKRRRRAPLVLGIKNAKHDSERIRGQLELLKLNKPPSPQPVPVTGASKDLLSSTSVSAISDASNNNNNLTSMDTSQDEIVSPSASAKPVASLVSNKSLETGRAVLDLTNLSSDFETTDNPIPVIAAPDLLKTSTQSPNKFKVPDIPVVRELRKRTPSVSVQPDVPSTNIDETAAELEDSFNCETQGEDIISTQEKQELEEFIVGDDESTEDEEYKDAEEELSSQISDKSEQTDDIVQTEEIVHTEEEIERSSDIEEVDALPSHEDILILEPGEPIHSVEK</sequence>
<accession>A0ACB5TCR2</accession>
<protein>
    <submittedName>
        <fullName evidence="1">Unnamed protein product</fullName>
    </submittedName>
</protein>
<reference evidence="1" key="1">
    <citation type="submission" date="2023-04" db="EMBL/GenBank/DDBJ databases">
        <title>Ambrosiozyma monospora NBRC 10751.</title>
        <authorList>
            <person name="Ichikawa N."/>
            <person name="Sato H."/>
            <person name="Tonouchi N."/>
        </authorList>
    </citation>
    <scope>NUCLEOTIDE SEQUENCE</scope>
    <source>
        <strain evidence="1">NBRC 10751</strain>
    </source>
</reference>
<name>A0ACB5TCR2_AMBMO</name>
<dbReference type="Proteomes" id="UP001165064">
    <property type="component" value="Unassembled WGS sequence"/>
</dbReference>
<gene>
    <name evidence="1" type="ORF">Amon02_000767400</name>
</gene>
<proteinExistence type="predicted"/>
<keyword evidence="2" id="KW-1185">Reference proteome</keyword>
<dbReference type="EMBL" id="BSXS01006464">
    <property type="protein sequence ID" value="GME85595.1"/>
    <property type="molecule type" value="Genomic_DNA"/>
</dbReference>
<organism evidence="1 2">
    <name type="scientific">Ambrosiozyma monospora</name>
    <name type="common">Yeast</name>
    <name type="synonym">Endomycopsis monosporus</name>
    <dbReference type="NCBI Taxonomy" id="43982"/>
    <lineage>
        <taxon>Eukaryota</taxon>
        <taxon>Fungi</taxon>
        <taxon>Dikarya</taxon>
        <taxon>Ascomycota</taxon>
        <taxon>Saccharomycotina</taxon>
        <taxon>Pichiomycetes</taxon>
        <taxon>Pichiales</taxon>
        <taxon>Pichiaceae</taxon>
        <taxon>Ambrosiozyma</taxon>
    </lineage>
</organism>
<evidence type="ECO:0000313" key="2">
    <source>
        <dbReference type="Proteomes" id="UP001165064"/>
    </source>
</evidence>